<sequence length="527" mass="60768">MLLPFLFMLGLYGYWHYQDIMVEPILYSGIFIAILLFFIIMVEIFNRYLYLKTTFFGRLDNLRVLSNYLYQHNYFFMKKTGDKKSVKFPKVYVKRDKYGLDATFILQGNKFQDKFLNIAKDLEIMFDGDFIDKVFIKGFVSYTIAFGRIEGRVNVRDVVLTDKGIRLMDNIYWDFNEHPHLLLAGGTGGGKTVLLFSLIKALAEFAYVDICDPKKSDFTGLKDIPVFQSRVFFEKEDMIQCLKDNVEFMDKRYEAMANHPDFSPGKRYSAYGMKPKFIVFDEWAAFMATLDNDYKSYALVQEYLTQIILKGRQAGLIVVLGMQRPDGEYVKTALRDNFMKRVSVGHLEDTGYNMMYGEANRNKEFKKIDKINGKKVRGRGYIANGGEIAQEFFSPFVPFDEGFSFIELFQSMSVIPFEGEEFSVFGMSEVGVLKTDEADVFDEGQDDVSSELKLLKDYAVETGLDIKVLRKIIDILRGLGHEFEKMDNSLCLTPEQEIILKGVVSEFEKGQPSYAKAVEVYFEGENP</sequence>
<dbReference type="Proteomes" id="UP000677616">
    <property type="component" value="Chromosome"/>
</dbReference>
<dbReference type="GO" id="GO:0051301">
    <property type="term" value="P:cell division"/>
    <property type="evidence" value="ECO:0007669"/>
    <property type="project" value="UniProtKB-KW"/>
</dbReference>
<dbReference type="InterPro" id="IPR027417">
    <property type="entry name" value="P-loop_NTPase"/>
</dbReference>
<keyword evidence="4" id="KW-1133">Transmembrane helix</keyword>
<keyword evidence="7" id="KW-1185">Reference proteome</keyword>
<dbReference type="InterPro" id="IPR050206">
    <property type="entry name" value="FtsK/SpoIIIE/SftA"/>
</dbReference>
<evidence type="ECO:0000256" key="2">
    <source>
        <dbReference type="ARBA" id="ARBA00022840"/>
    </source>
</evidence>
<organism evidence="6 7">
    <name type="scientific">Streptococcus oriscaviae</name>
    <dbReference type="NCBI Taxonomy" id="2781599"/>
    <lineage>
        <taxon>Bacteria</taxon>
        <taxon>Bacillati</taxon>
        <taxon>Bacillota</taxon>
        <taxon>Bacilli</taxon>
        <taxon>Lactobacillales</taxon>
        <taxon>Streptococcaceae</taxon>
        <taxon>Streptococcus</taxon>
    </lineage>
</organism>
<reference evidence="6 7" key="1">
    <citation type="submission" date="2021-04" db="EMBL/GenBank/DDBJ databases">
        <title>Complete genome sequence of a novel Streptococcus species.</title>
        <authorList>
            <person name="Teng J.L.L."/>
        </authorList>
    </citation>
    <scope>NUCLEOTIDE SEQUENCE [LARGE SCALE GENOMIC DNA]</scope>
    <source>
        <strain evidence="6 7">HKU75</strain>
    </source>
</reference>
<dbReference type="PANTHER" id="PTHR22683">
    <property type="entry name" value="SPORULATION PROTEIN RELATED"/>
    <property type="match status" value="1"/>
</dbReference>
<dbReference type="Gene3D" id="3.40.50.300">
    <property type="entry name" value="P-loop containing nucleotide triphosphate hydrolases"/>
    <property type="match status" value="1"/>
</dbReference>
<evidence type="ECO:0000256" key="1">
    <source>
        <dbReference type="ARBA" id="ARBA00022741"/>
    </source>
</evidence>
<proteinExistence type="predicted"/>
<evidence type="ECO:0000313" key="7">
    <source>
        <dbReference type="Proteomes" id="UP000677616"/>
    </source>
</evidence>
<feature type="domain" description="FtsK" evidence="5">
    <location>
        <begin position="168"/>
        <end position="353"/>
    </location>
</feature>
<evidence type="ECO:0000256" key="3">
    <source>
        <dbReference type="PROSITE-ProRule" id="PRU00289"/>
    </source>
</evidence>
<keyword evidence="2 3" id="KW-0067">ATP-binding</keyword>
<dbReference type="Pfam" id="PF01580">
    <property type="entry name" value="FtsK_SpoIIIE"/>
    <property type="match status" value="1"/>
</dbReference>
<gene>
    <name evidence="6" type="ORF">INT76_06760</name>
</gene>
<evidence type="ECO:0000256" key="4">
    <source>
        <dbReference type="SAM" id="Phobius"/>
    </source>
</evidence>
<dbReference type="EMBL" id="CP073084">
    <property type="protein sequence ID" value="QUE55392.1"/>
    <property type="molecule type" value="Genomic_DNA"/>
</dbReference>
<dbReference type="SUPFAM" id="SSF52540">
    <property type="entry name" value="P-loop containing nucleoside triphosphate hydrolases"/>
    <property type="match status" value="1"/>
</dbReference>
<keyword evidence="6" id="KW-0131">Cell cycle</keyword>
<name>A0ABX7YNX3_9STRE</name>
<keyword evidence="4" id="KW-0812">Transmembrane</keyword>
<keyword evidence="1 3" id="KW-0547">Nucleotide-binding</keyword>
<evidence type="ECO:0000259" key="5">
    <source>
        <dbReference type="PROSITE" id="PS50901"/>
    </source>
</evidence>
<feature type="binding site" evidence="3">
    <location>
        <begin position="185"/>
        <end position="192"/>
    </location>
    <ligand>
        <name>ATP</name>
        <dbReference type="ChEBI" id="CHEBI:30616"/>
    </ligand>
</feature>
<dbReference type="InterPro" id="IPR002543">
    <property type="entry name" value="FtsK_dom"/>
</dbReference>
<keyword evidence="4" id="KW-0472">Membrane</keyword>
<accession>A0ABX7YNX3</accession>
<protein>
    <submittedName>
        <fullName evidence="6">Cell division protein FtsK</fullName>
    </submittedName>
</protein>
<keyword evidence="6" id="KW-0132">Cell division</keyword>
<feature type="transmembrane region" description="Helical" evidence="4">
    <location>
        <begin position="25"/>
        <end position="45"/>
    </location>
</feature>
<evidence type="ECO:0000313" key="6">
    <source>
        <dbReference type="EMBL" id="QUE55392.1"/>
    </source>
</evidence>
<dbReference type="PROSITE" id="PS50901">
    <property type="entry name" value="FTSK"/>
    <property type="match status" value="1"/>
</dbReference>
<dbReference type="PANTHER" id="PTHR22683:SF47">
    <property type="entry name" value="FTSK DOMAIN-CONTAINING PROTEIN YDCQ"/>
    <property type="match status" value="1"/>
</dbReference>